<comment type="caution">
    <text evidence="2">The sequence shown here is derived from an EMBL/GenBank/DDBJ whole genome shotgun (WGS) entry which is preliminary data.</text>
</comment>
<proteinExistence type="predicted"/>
<dbReference type="Proteomes" id="UP000572635">
    <property type="component" value="Unassembled WGS sequence"/>
</dbReference>
<sequence length="51" mass="5152">MSSKPKVSKAGPLSKDIKSIVVTNVVAILSMALFAALGLSVAYAANGTLAF</sequence>
<feature type="transmembrane region" description="Helical" evidence="1">
    <location>
        <begin position="21"/>
        <end position="45"/>
    </location>
</feature>
<evidence type="ECO:0000313" key="3">
    <source>
        <dbReference type="Proteomes" id="UP000572635"/>
    </source>
</evidence>
<evidence type="ECO:0000313" key="2">
    <source>
        <dbReference type="EMBL" id="MBB5435278.1"/>
    </source>
</evidence>
<accession>A0A7W8VGL1</accession>
<dbReference type="AlphaFoldDB" id="A0A7W8VGL1"/>
<keyword evidence="1" id="KW-0472">Membrane</keyword>
<keyword evidence="1" id="KW-0812">Transmembrane</keyword>
<dbReference type="EMBL" id="JACHDB010000002">
    <property type="protein sequence ID" value="MBB5435278.1"/>
    <property type="molecule type" value="Genomic_DNA"/>
</dbReference>
<organism evidence="2 3">
    <name type="scientific">Nocardiopsis composta</name>
    <dbReference type="NCBI Taxonomy" id="157465"/>
    <lineage>
        <taxon>Bacteria</taxon>
        <taxon>Bacillati</taxon>
        <taxon>Actinomycetota</taxon>
        <taxon>Actinomycetes</taxon>
        <taxon>Streptosporangiales</taxon>
        <taxon>Nocardiopsidaceae</taxon>
        <taxon>Nocardiopsis</taxon>
    </lineage>
</organism>
<keyword evidence="1" id="KW-1133">Transmembrane helix</keyword>
<reference evidence="2 3" key="1">
    <citation type="submission" date="2020-08" db="EMBL/GenBank/DDBJ databases">
        <title>Sequencing the genomes of 1000 actinobacteria strains.</title>
        <authorList>
            <person name="Klenk H.-P."/>
        </authorList>
    </citation>
    <scope>NUCLEOTIDE SEQUENCE [LARGE SCALE GENOMIC DNA]</scope>
    <source>
        <strain evidence="2 3">DSM 44551</strain>
    </source>
</reference>
<gene>
    <name evidence="2" type="ORF">HDA36_005426</name>
</gene>
<evidence type="ECO:0000256" key="1">
    <source>
        <dbReference type="SAM" id="Phobius"/>
    </source>
</evidence>
<name>A0A7W8VGL1_9ACTN</name>
<dbReference type="RefSeq" id="WP_017592388.1">
    <property type="nucleotide sequence ID" value="NZ_BAAAJD010000120.1"/>
</dbReference>
<keyword evidence="3" id="KW-1185">Reference proteome</keyword>
<protein>
    <submittedName>
        <fullName evidence="2">Uncharacterized protein</fullName>
    </submittedName>
</protein>